<evidence type="ECO:0000313" key="4">
    <source>
        <dbReference type="WBParaSite" id="HPBE_0002614701-mRNA-1"/>
    </source>
</evidence>
<proteinExistence type="predicted"/>
<organism evidence="3 4">
    <name type="scientific">Heligmosomoides polygyrus</name>
    <name type="common">Parasitic roundworm</name>
    <dbReference type="NCBI Taxonomy" id="6339"/>
    <lineage>
        <taxon>Eukaryota</taxon>
        <taxon>Metazoa</taxon>
        <taxon>Ecdysozoa</taxon>
        <taxon>Nematoda</taxon>
        <taxon>Chromadorea</taxon>
        <taxon>Rhabditida</taxon>
        <taxon>Rhabditina</taxon>
        <taxon>Rhabditomorpha</taxon>
        <taxon>Strongyloidea</taxon>
        <taxon>Heligmosomidae</taxon>
        <taxon>Heligmosomoides</taxon>
    </lineage>
</organism>
<feature type="compositionally biased region" description="Basic and acidic residues" evidence="1">
    <location>
        <begin position="203"/>
        <end position="227"/>
    </location>
</feature>
<accession>A0A3P8IE75</accession>
<evidence type="ECO:0000313" key="2">
    <source>
        <dbReference type="EMBL" id="VDP55909.1"/>
    </source>
</evidence>
<reference evidence="4" key="2">
    <citation type="submission" date="2019-09" db="UniProtKB">
        <authorList>
            <consortium name="WormBaseParasite"/>
        </authorList>
    </citation>
    <scope>IDENTIFICATION</scope>
</reference>
<reference evidence="2 3" key="1">
    <citation type="submission" date="2018-11" db="EMBL/GenBank/DDBJ databases">
        <authorList>
            <consortium name="Pathogen Informatics"/>
        </authorList>
    </citation>
    <scope>NUCLEOTIDE SEQUENCE [LARGE SCALE GENOMIC DNA]</scope>
</reference>
<dbReference type="WBParaSite" id="HPBE_0002614701-mRNA-1">
    <property type="protein sequence ID" value="HPBE_0002614701-mRNA-1"/>
    <property type="gene ID" value="HPBE_0002614701"/>
</dbReference>
<sequence length="227" mass="26398">MMESEDLYFQKMECKQAIEEEVERMLQLEKDKGARVQARQSQVTTLMDQVQKLTQQAAHVRTSLTTITKGLQALQKLPERVHEKLWSDSDTRQAAKNRDEVTKKLHELTDEDCEIVSTELEKVEQFMNQLSQWQSHDWDQLKAEEDEFYEQAQHDDQCMRRLAKLLGVDSTQILGAVKQLLENSNKASVPIQNLTRASGSPRHCNDKKMSFQRDQRDQQQHADVEAL</sequence>
<accession>A0A183GTX7</accession>
<gene>
    <name evidence="2" type="ORF">HPBE_LOCUS26146</name>
</gene>
<dbReference type="OrthoDB" id="5887187at2759"/>
<feature type="region of interest" description="Disordered" evidence="1">
    <location>
        <begin position="195"/>
        <end position="227"/>
    </location>
</feature>
<evidence type="ECO:0000256" key="1">
    <source>
        <dbReference type="SAM" id="MobiDB-lite"/>
    </source>
</evidence>
<dbReference type="Proteomes" id="UP000050761">
    <property type="component" value="Unassembled WGS sequence"/>
</dbReference>
<name>A0A183GTX7_HELPZ</name>
<dbReference type="EMBL" id="UZAH01039266">
    <property type="protein sequence ID" value="VDP55909.1"/>
    <property type="molecule type" value="Genomic_DNA"/>
</dbReference>
<dbReference type="AlphaFoldDB" id="A0A183GTX7"/>
<keyword evidence="3" id="KW-1185">Reference proteome</keyword>
<protein>
    <submittedName>
        <fullName evidence="4">SKA2 domain-containing protein</fullName>
    </submittedName>
</protein>
<evidence type="ECO:0000313" key="3">
    <source>
        <dbReference type="Proteomes" id="UP000050761"/>
    </source>
</evidence>